<dbReference type="PANTHER" id="PTHR40326:SF1">
    <property type="entry name" value="RING-TYPE DOMAIN-CONTAINING PROTEIN-RELATED"/>
    <property type="match status" value="1"/>
</dbReference>
<dbReference type="OrthoDB" id="5814538at2759"/>
<evidence type="ECO:0000313" key="3">
    <source>
        <dbReference type="WBParaSite" id="HCON_00110430-00001"/>
    </source>
</evidence>
<dbReference type="Proteomes" id="UP000025227">
    <property type="component" value="Unplaced"/>
</dbReference>
<keyword evidence="2" id="KW-1185">Reference proteome</keyword>
<feature type="compositionally biased region" description="Basic and acidic residues" evidence="1">
    <location>
        <begin position="213"/>
        <end position="223"/>
    </location>
</feature>
<dbReference type="WBParaSite" id="HCON_00110430-00001">
    <property type="protein sequence ID" value="HCON_00110430-00001"/>
    <property type="gene ID" value="HCON_00110430"/>
</dbReference>
<accession>A0A7I5EAR0</accession>
<sequence>MHLSLAHLKSPISCLLYKFVFKRYLDESTFTDEEVACILNEVTIAVRRYAKLGNVARSRNSNHLEHRIYYDTIVDPLQTPLYRFLFNTYPHKNAVPAEDLQSIYAGLMEVAKRLDALREGRGCGYTTYSEHQSRPSSSMSDNVDAPSESGSEAEPDHTEALPSVKPNNSTQGRSDHGEVSGMRIRRSDDEKLDEVVDKFSHISLDVKESVNRHGPNDLVDKKKLSNSGSGYVNHGVAEARPLRPVEVKEICTNASKTHLSNHNKVESADCSTSGMEKQKQRDDVKVACVDDSRDVASSARYANEGRIRLTEYIRPYDGIRASLTGSPSKNCDGKRLNRPLGVTFDEALEQWIVADTDNDRVVLAPSGSVLTTTTMQAPCAVIVLEPGYSFVVLTKYDIRIMYHNKKEYDVVITHSGSARGLALTPRGNFLILEKIKGFWNICVYEGKPKAKLVNSAPYPNIENGLPSFLDVYRDLLIITDLGAQSIVRFSIEAKTDKLKFEERVFLGTGPKNRGHIEIKYISGVFIDDDENILVADAKGRSLQVFTSHGIFLHSIKVVSGGLPYISGIWVNRSGFIGACARAETNGGLYVYRIIVPPQTDYKIPSLRSKT</sequence>
<feature type="region of interest" description="Disordered" evidence="1">
    <location>
        <begin position="213"/>
        <end position="232"/>
    </location>
</feature>
<proteinExistence type="predicted"/>
<feature type="region of interest" description="Disordered" evidence="1">
    <location>
        <begin position="125"/>
        <end position="190"/>
    </location>
</feature>
<dbReference type="InterPro" id="IPR011042">
    <property type="entry name" value="6-blade_b-propeller_TolB-like"/>
</dbReference>
<feature type="compositionally biased region" description="Polar residues" evidence="1">
    <location>
        <begin position="126"/>
        <end position="141"/>
    </location>
</feature>
<reference evidence="3" key="1">
    <citation type="submission" date="2020-12" db="UniProtKB">
        <authorList>
            <consortium name="WormBaseParasite"/>
        </authorList>
    </citation>
    <scope>IDENTIFICATION</scope>
    <source>
        <strain evidence="3">MHco3</strain>
    </source>
</reference>
<feature type="region of interest" description="Disordered" evidence="1">
    <location>
        <begin position="265"/>
        <end position="284"/>
    </location>
</feature>
<evidence type="ECO:0000256" key="1">
    <source>
        <dbReference type="SAM" id="MobiDB-lite"/>
    </source>
</evidence>
<dbReference type="OMA" id="DEEVACI"/>
<name>A0A7I5EAR0_HAECO</name>
<protein>
    <submittedName>
        <fullName evidence="3">RING-type domain-containing protein</fullName>
    </submittedName>
</protein>
<dbReference type="Gene3D" id="2.120.10.30">
    <property type="entry name" value="TolB, C-terminal domain"/>
    <property type="match status" value="2"/>
</dbReference>
<dbReference type="AlphaFoldDB" id="A0A7I5EAR0"/>
<organism evidence="2 3">
    <name type="scientific">Haemonchus contortus</name>
    <name type="common">Barber pole worm</name>
    <dbReference type="NCBI Taxonomy" id="6289"/>
    <lineage>
        <taxon>Eukaryota</taxon>
        <taxon>Metazoa</taxon>
        <taxon>Ecdysozoa</taxon>
        <taxon>Nematoda</taxon>
        <taxon>Chromadorea</taxon>
        <taxon>Rhabditida</taxon>
        <taxon>Rhabditina</taxon>
        <taxon>Rhabditomorpha</taxon>
        <taxon>Strongyloidea</taxon>
        <taxon>Trichostrongylidae</taxon>
        <taxon>Haemonchus</taxon>
    </lineage>
</organism>
<dbReference type="PANTHER" id="PTHR40326">
    <property type="entry name" value="PROTEIN CBG10816"/>
    <property type="match status" value="1"/>
</dbReference>
<dbReference type="SUPFAM" id="SSF101898">
    <property type="entry name" value="NHL repeat"/>
    <property type="match status" value="1"/>
</dbReference>
<evidence type="ECO:0000313" key="2">
    <source>
        <dbReference type="Proteomes" id="UP000025227"/>
    </source>
</evidence>